<dbReference type="InterPro" id="IPR009079">
    <property type="entry name" value="4_helix_cytokine-like_core"/>
</dbReference>
<reference evidence="2" key="2">
    <citation type="submission" date="2025-09" db="UniProtKB">
        <authorList>
            <consortium name="Ensembl"/>
        </authorList>
    </citation>
    <scope>IDENTIFICATION</scope>
</reference>
<dbReference type="GO" id="GO:0008083">
    <property type="term" value="F:growth factor activity"/>
    <property type="evidence" value="ECO:0007669"/>
    <property type="project" value="UniProtKB-KW"/>
</dbReference>
<dbReference type="GO" id="GO:0006955">
    <property type="term" value="P:immune response"/>
    <property type="evidence" value="ECO:0007669"/>
    <property type="project" value="InterPro"/>
</dbReference>
<gene>
    <name evidence="1" type="primary">IL12A</name>
</gene>
<comment type="subunit">
    <text evidence="1">Heterodimer with IL12B; disulfide-linked. The heterodimer is known as interleukin IL-12.</text>
</comment>
<dbReference type="SUPFAM" id="SSF47266">
    <property type="entry name" value="4-helical cytokines"/>
    <property type="match status" value="1"/>
</dbReference>
<protein>
    <recommendedName>
        <fullName evidence="1">Interleukin-12 subunit alpha</fullName>
        <shortName evidence="1">IL-12A</shortName>
    </recommendedName>
</protein>
<evidence type="ECO:0000313" key="2">
    <source>
        <dbReference type="Ensembl" id="ENSMMOP00000024903.1"/>
    </source>
</evidence>
<dbReference type="AlphaFoldDB" id="A0A3Q3X261"/>
<name>A0A3Q3X261_MOLML</name>
<comment type="subcellular location">
    <subcellularLocation>
        <location evidence="1">Secreted</location>
    </subcellularLocation>
</comment>
<keyword evidence="3" id="KW-1185">Reference proteome</keyword>
<keyword evidence="1" id="KW-0339">Growth factor</keyword>
<keyword evidence="1" id="KW-0202">Cytokine</keyword>
<dbReference type="Ensembl" id="ENSMMOT00000025321.1">
    <property type="protein sequence ID" value="ENSMMOP00000024903.1"/>
    <property type="gene ID" value="ENSMMOG00000018928.1"/>
</dbReference>
<comment type="similarity">
    <text evidence="1">Belongs to the IL-6 superfamily.</text>
</comment>
<evidence type="ECO:0000256" key="1">
    <source>
        <dbReference type="RuleBase" id="RU363133"/>
    </source>
</evidence>
<reference evidence="2" key="1">
    <citation type="submission" date="2025-08" db="UniProtKB">
        <authorList>
            <consortium name="Ensembl"/>
        </authorList>
    </citation>
    <scope>IDENTIFICATION</scope>
</reference>
<dbReference type="Pfam" id="PF03039">
    <property type="entry name" value="IL12"/>
    <property type="match status" value="1"/>
</dbReference>
<dbReference type="Proteomes" id="UP000261620">
    <property type="component" value="Unplaced"/>
</dbReference>
<evidence type="ECO:0000313" key="3">
    <source>
        <dbReference type="Proteomes" id="UP000261620"/>
    </source>
</evidence>
<proteinExistence type="inferred from homology"/>
<keyword evidence="1" id="KW-1015">Disulfide bond</keyword>
<sequence>SLLLSSIFFLSSDVSPVLLLLGFISPLWQVSHALPVTSKGPMGDNCVSRAETLLRNVTEKLMDAEIFNGIDCLKQSVELNMETNTDSVCTPKGSTCAGISKSEFNQESCMTSIGEDLHHYYKFLAAYPDPNGLLKALLSNLRELLMKCLSWSLQTEQAAPVSLSPFDERLKLCKVMRGFQVRGITINRAIAYMHSGEHTK</sequence>
<dbReference type="GO" id="GO:0005143">
    <property type="term" value="F:interleukin-12 receptor binding"/>
    <property type="evidence" value="ECO:0007669"/>
    <property type="project" value="InterPro"/>
</dbReference>
<accession>A0A3Q3X261</accession>
<dbReference type="Gene3D" id="1.20.1250.10">
    <property type="match status" value="1"/>
</dbReference>
<keyword evidence="1" id="KW-0964">Secreted</keyword>
<dbReference type="InterPro" id="IPR004281">
    <property type="entry name" value="IL-12_alpha"/>
</dbReference>
<dbReference type="GO" id="GO:0005615">
    <property type="term" value="C:extracellular space"/>
    <property type="evidence" value="ECO:0007669"/>
    <property type="project" value="UniProtKB-KW"/>
</dbReference>
<organism evidence="2 3">
    <name type="scientific">Mola mola</name>
    <name type="common">Ocean sunfish</name>
    <name type="synonym">Tetraodon mola</name>
    <dbReference type="NCBI Taxonomy" id="94237"/>
    <lineage>
        <taxon>Eukaryota</taxon>
        <taxon>Metazoa</taxon>
        <taxon>Chordata</taxon>
        <taxon>Craniata</taxon>
        <taxon>Vertebrata</taxon>
        <taxon>Euteleostomi</taxon>
        <taxon>Actinopterygii</taxon>
        <taxon>Neopterygii</taxon>
        <taxon>Teleostei</taxon>
        <taxon>Neoteleostei</taxon>
        <taxon>Acanthomorphata</taxon>
        <taxon>Eupercaria</taxon>
        <taxon>Tetraodontiformes</taxon>
        <taxon>Molidae</taxon>
        <taxon>Mola</taxon>
    </lineage>
</organism>
<dbReference type="OMA" id="HYYKFLA"/>
<dbReference type="GO" id="GO:0005125">
    <property type="term" value="F:cytokine activity"/>
    <property type="evidence" value="ECO:0007669"/>
    <property type="project" value="UniProtKB-KW"/>
</dbReference>